<evidence type="ECO:0000256" key="10">
    <source>
        <dbReference type="PROSITE-ProRule" id="PRU01360"/>
    </source>
</evidence>
<feature type="region of interest" description="Disordered" evidence="12">
    <location>
        <begin position="536"/>
        <end position="561"/>
    </location>
</feature>
<sequence length="929" mass="100480">MALRISSRPLRLSTTARATLLAMASSLPLAALAQDTAPTQRVEVTGSAIKRIDGESALPVQVISRDEINKAGLTTASEILSRISASANNLTDGVSIGTGGFRDQMGFNGANLRGLGVSSTLVLLNGRRLANFASPGDSVGVDLNNIPAAAIQRVEILLDGASALYGSDAIGGVINFITRRDYQGVEVNALVGNTQEGGAGKRSASVAGGWGDFSKDGFNVFGVLDVQSTSRLDTSQRKFISDLKIPERLPHLLSGVPFPANLRLSSAQAARISERGTLLVNGKPYFFDDDKFSNRTINLQLKNDVCNPPSSLYLPTGIGGDLACTYDYMRELELYPETKKASLFGRGVLDIGGGHQLFAEAALMRSNSYYVGTPNRQDFEVDYRKIPGLENTGLDTLGNGGEFVTVRARLSEAGKRTSELVSTGQRLVLGASGTLASWDYEVGVNHSVNKVSDRDHNGYLIEQKVLDGIDNGSINLFGPSSAAGLAVYEASQFRGEVRRATGTMTSLDVKGSRDLMKLSGGNLALAVGAELRRESQEYHQSPELAADSILGESSQGPDADFRRSRNVSAVWSELSAPLSKELELQLAARHERYQVTGSATSPKLGLRYVPSKEVLLRASVGAGFRAPSMTDLYRPLATGEAATIADPKCLETGGTLTDCADGWETRTYSNPQLKPEKSKQFSLGAVFEPNEQFSLSVDYWNIEKRDLISTLGVDVILGNLAKYESLVHRYGEDEGLCDYYEDDIDICFIELNKQNRGREKASGLDIGLNLRGLKTSIGTFGARLNGTLALSSKRQTGNGDPYISNLGKFVNDGVVQRWRHTISLDWESGDWGATLSNSYLSGYEDQNNAIDTNTGSIVDNNRVKAYSLWNLSGSWEASKGLVLRAGVQNLLNTAPPFSNQAYHFISGYDPSYTDPRGRYFYLSAQYRFK</sequence>
<dbReference type="Gene3D" id="2.40.170.20">
    <property type="entry name" value="TonB-dependent receptor, beta-barrel domain"/>
    <property type="match status" value="1"/>
</dbReference>
<dbReference type="InterPro" id="IPR037066">
    <property type="entry name" value="Plug_dom_sf"/>
</dbReference>
<dbReference type="RefSeq" id="WP_210809789.1">
    <property type="nucleotide sequence ID" value="NZ_JAGQDG010000005.1"/>
</dbReference>
<accession>A0ABS5DZE6</accession>
<keyword evidence="8 16" id="KW-0675">Receptor</keyword>
<dbReference type="CDD" id="cd01347">
    <property type="entry name" value="ligand_gated_channel"/>
    <property type="match status" value="1"/>
</dbReference>
<gene>
    <name evidence="16" type="ORF">KAK11_13920</name>
</gene>
<evidence type="ECO:0000256" key="6">
    <source>
        <dbReference type="ARBA" id="ARBA00023077"/>
    </source>
</evidence>
<dbReference type="Proteomes" id="UP000672097">
    <property type="component" value="Unassembled WGS sequence"/>
</dbReference>
<evidence type="ECO:0000256" key="4">
    <source>
        <dbReference type="ARBA" id="ARBA00022452"/>
    </source>
</evidence>
<dbReference type="Pfam" id="PF07715">
    <property type="entry name" value="Plug"/>
    <property type="match status" value="1"/>
</dbReference>
<evidence type="ECO:0000256" key="2">
    <source>
        <dbReference type="ARBA" id="ARBA00009810"/>
    </source>
</evidence>
<feature type="domain" description="TonB-dependent receptor plug" evidence="15">
    <location>
        <begin position="56"/>
        <end position="173"/>
    </location>
</feature>
<evidence type="ECO:0000259" key="14">
    <source>
        <dbReference type="Pfam" id="PF00593"/>
    </source>
</evidence>
<evidence type="ECO:0000313" key="17">
    <source>
        <dbReference type="Proteomes" id="UP000672097"/>
    </source>
</evidence>
<keyword evidence="3 10" id="KW-0813">Transport</keyword>
<evidence type="ECO:0000256" key="1">
    <source>
        <dbReference type="ARBA" id="ARBA00004571"/>
    </source>
</evidence>
<evidence type="ECO:0000256" key="13">
    <source>
        <dbReference type="SAM" id="SignalP"/>
    </source>
</evidence>
<dbReference type="PANTHER" id="PTHR47234:SF2">
    <property type="entry name" value="TONB-DEPENDENT RECEPTOR"/>
    <property type="match status" value="1"/>
</dbReference>
<dbReference type="InterPro" id="IPR036942">
    <property type="entry name" value="Beta-barrel_TonB_sf"/>
</dbReference>
<keyword evidence="4 10" id="KW-1134">Transmembrane beta strand</keyword>
<comment type="similarity">
    <text evidence="2 10 11">Belongs to the TonB-dependent receptor family.</text>
</comment>
<comment type="subcellular location">
    <subcellularLocation>
        <location evidence="1 10">Cell outer membrane</location>
        <topology evidence="1 10">Multi-pass membrane protein</topology>
    </subcellularLocation>
</comment>
<dbReference type="InterPro" id="IPR012910">
    <property type="entry name" value="Plug_dom"/>
</dbReference>
<dbReference type="Gene3D" id="2.170.130.10">
    <property type="entry name" value="TonB-dependent receptor, plug domain"/>
    <property type="match status" value="1"/>
</dbReference>
<comment type="caution">
    <text evidence="16">The sequence shown here is derived from an EMBL/GenBank/DDBJ whole genome shotgun (WGS) entry which is preliminary data.</text>
</comment>
<keyword evidence="17" id="KW-1185">Reference proteome</keyword>
<evidence type="ECO:0000256" key="7">
    <source>
        <dbReference type="ARBA" id="ARBA00023136"/>
    </source>
</evidence>
<feature type="chain" id="PRO_5046110976" evidence="13">
    <location>
        <begin position="34"/>
        <end position="929"/>
    </location>
</feature>
<evidence type="ECO:0000256" key="5">
    <source>
        <dbReference type="ARBA" id="ARBA00022692"/>
    </source>
</evidence>
<dbReference type="SUPFAM" id="SSF56935">
    <property type="entry name" value="Porins"/>
    <property type="match status" value="1"/>
</dbReference>
<protein>
    <submittedName>
        <fullName evidence="16">TonB-dependent receptor</fullName>
    </submittedName>
</protein>
<evidence type="ECO:0000256" key="3">
    <source>
        <dbReference type="ARBA" id="ARBA00022448"/>
    </source>
</evidence>
<organism evidence="16 17">
    <name type="scientific">Ideonella paludis</name>
    <dbReference type="NCBI Taxonomy" id="1233411"/>
    <lineage>
        <taxon>Bacteria</taxon>
        <taxon>Pseudomonadati</taxon>
        <taxon>Pseudomonadota</taxon>
        <taxon>Betaproteobacteria</taxon>
        <taxon>Burkholderiales</taxon>
        <taxon>Sphaerotilaceae</taxon>
        <taxon>Ideonella</taxon>
    </lineage>
</organism>
<keyword evidence="5 10" id="KW-0812">Transmembrane</keyword>
<evidence type="ECO:0000313" key="16">
    <source>
        <dbReference type="EMBL" id="MBQ0936434.1"/>
    </source>
</evidence>
<name>A0ABS5DZE6_9BURK</name>
<dbReference type="InterPro" id="IPR000531">
    <property type="entry name" value="Beta-barrel_TonB"/>
</dbReference>
<feature type="signal peptide" evidence="13">
    <location>
        <begin position="1"/>
        <end position="33"/>
    </location>
</feature>
<evidence type="ECO:0000256" key="9">
    <source>
        <dbReference type="ARBA" id="ARBA00023237"/>
    </source>
</evidence>
<evidence type="ECO:0000256" key="8">
    <source>
        <dbReference type="ARBA" id="ARBA00023170"/>
    </source>
</evidence>
<dbReference type="PANTHER" id="PTHR47234">
    <property type="match status" value="1"/>
</dbReference>
<reference evidence="16 17" key="1">
    <citation type="submission" date="2021-04" db="EMBL/GenBank/DDBJ databases">
        <title>The genome sequence of type strain Ideonella paludis KCTC 32238.</title>
        <authorList>
            <person name="Liu Y."/>
        </authorList>
    </citation>
    <scope>NUCLEOTIDE SEQUENCE [LARGE SCALE GENOMIC DNA]</scope>
    <source>
        <strain evidence="16 17">KCTC 32238</strain>
    </source>
</reference>
<proteinExistence type="inferred from homology"/>
<evidence type="ECO:0000256" key="12">
    <source>
        <dbReference type="SAM" id="MobiDB-lite"/>
    </source>
</evidence>
<dbReference type="InterPro" id="IPR039426">
    <property type="entry name" value="TonB-dep_rcpt-like"/>
</dbReference>
<dbReference type="Pfam" id="PF00593">
    <property type="entry name" value="TonB_dep_Rec_b-barrel"/>
    <property type="match status" value="1"/>
</dbReference>
<keyword evidence="6 11" id="KW-0798">TonB box</keyword>
<keyword evidence="9 10" id="KW-0998">Cell outer membrane</keyword>
<evidence type="ECO:0000256" key="11">
    <source>
        <dbReference type="RuleBase" id="RU003357"/>
    </source>
</evidence>
<keyword evidence="7 10" id="KW-0472">Membrane</keyword>
<dbReference type="PROSITE" id="PS52016">
    <property type="entry name" value="TONB_DEPENDENT_REC_3"/>
    <property type="match status" value="1"/>
</dbReference>
<feature type="domain" description="TonB-dependent receptor-like beta-barrel" evidence="14">
    <location>
        <begin position="376"/>
        <end position="890"/>
    </location>
</feature>
<keyword evidence="13" id="KW-0732">Signal</keyword>
<evidence type="ECO:0000259" key="15">
    <source>
        <dbReference type="Pfam" id="PF07715"/>
    </source>
</evidence>
<dbReference type="EMBL" id="JAGQDG010000005">
    <property type="protein sequence ID" value="MBQ0936434.1"/>
    <property type="molecule type" value="Genomic_DNA"/>
</dbReference>